<comment type="caution">
    <text evidence="1">The sequence shown here is derived from an EMBL/GenBank/DDBJ whole genome shotgun (WGS) entry which is preliminary data.</text>
</comment>
<name>A0ABY0EQW1_CLOTA</name>
<reference evidence="1 2" key="1">
    <citation type="submission" date="2018-06" db="EMBL/GenBank/DDBJ databases">
        <title>Genome conservation of Clostridium tetani.</title>
        <authorList>
            <person name="Bruggemann H."/>
            <person name="Popoff M.R."/>
        </authorList>
    </citation>
    <scope>NUCLEOTIDE SEQUENCE [LARGE SCALE GENOMIC DNA]</scope>
    <source>
        <strain evidence="1 2">63.05</strain>
    </source>
</reference>
<dbReference type="RefSeq" id="WP_039260625.1">
    <property type="nucleotide sequence ID" value="NZ_CASHSW010000016.1"/>
</dbReference>
<protein>
    <submittedName>
        <fullName evidence="1">Uncharacterized protein</fullName>
    </submittedName>
</protein>
<evidence type="ECO:0000313" key="1">
    <source>
        <dbReference type="EMBL" id="RXI57508.1"/>
    </source>
</evidence>
<evidence type="ECO:0000313" key="2">
    <source>
        <dbReference type="Proteomes" id="UP000290273"/>
    </source>
</evidence>
<proteinExistence type="predicted"/>
<dbReference type="Proteomes" id="UP000290273">
    <property type="component" value="Unassembled WGS sequence"/>
</dbReference>
<dbReference type="EMBL" id="QMAU01000020">
    <property type="protein sequence ID" value="RXI57508.1"/>
    <property type="molecule type" value="Genomic_DNA"/>
</dbReference>
<accession>A0ABY0EQW1</accession>
<sequence>MVDKYMDIEGIVTQEEINRYKLNYPRKEICLSFQFRIPEEDQDIGKIEKVILENSIVENKRIETQGQYKVFFHGLIDIKLIYTSAKEDSKRYLSSIQKSFASVIPVEISSINGDGDSKKDPIMFVEEALVNKLNNREISISLLILACTIDRKVEEKENRATPLKIMEEETKKMLERVEDKNKIKEKNIKIDNSKSGDVDIELEYDMAKENGFFEISWE</sequence>
<gene>
    <name evidence="1" type="ORF">DP131_04265</name>
</gene>
<organism evidence="1 2">
    <name type="scientific">Clostridium tetani</name>
    <dbReference type="NCBI Taxonomy" id="1513"/>
    <lineage>
        <taxon>Bacteria</taxon>
        <taxon>Bacillati</taxon>
        <taxon>Bacillota</taxon>
        <taxon>Clostridia</taxon>
        <taxon>Eubacteriales</taxon>
        <taxon>Clostridiaceae</taxon>
        <taxon>Clostridium</taxon>
    </lineage>
</organism>